<dbReference type="Gene3D" id="1.20.1070.10">
    <property type="entry name" value="Rhodopsin 7-helix transmembrane proteins"/>
    <property type="match status" value="1"/>
</dbReference>
<dbReference type="SUPFAM" id="SSF81321">
    <property type="entry name" value="Family A G protein-coupled receptor-like"/>
    <property type="match status" value="1"/>
</dbReference>
<dbReference type="OrthoDB" id="10011262at2759"/>
<feature type="transmembrane region" description="Helical" evidence="5">
    <location>
        <begin position="210"/>
        <end position="236"/>
    </location>
</feature>
<feature type="transmembrane region" description="Helical" evidence="5">
    <location>
        <begin position="168"/>
        <end position="189"/>
    </location>
</feature>
<evidence type="ECO:0000259" key="6">
    <source>
        <dbReference type="PROSITE" id="PS50262"/>
    </source>
</evidence>
<dbReference type="GO" id="GO:0008528">
    <property type="term" value="F:G protein-coupled peptide receptor activity"/>
    <property type="evidence" value="ECO:0007669"/>
    <property type="project" value="InterPro"/>
</dbReference>
<keyword evidence="8" id="KW-1185">Reference proteome</keyword>
<evidence type="ECO:0000313" key="7">
    <source>
        <dbReference type="EMBL" id="PIC48516.1"/>
    </source>
</evidence>
<dbReference type="PANTHER" id="PTHR22751:SF30">
    <property type="entry name" value="G-PROTEIN COUPLED RECEPTORS FAMILY 1 PROFILE DOMAIN-CONTAINING PROTEIN"/>
    <property type="match status" value="1"/>
</dbReference>
<keyword evidence="3 5" id="KW-1133">Transmembrane helix</keyword>
<evidence type="ECO:0000256" key="2">
    <source>
        <dbReference type="ARBA" id="ARBA00022692"/>
    </source>
</evidence>
<comment type="caution">
    <text evidence="7">The sequence shown here is derived from an EMBL/GenBank/DDBJ whole genome shotgun (WGS) entry which is preliminary data.</text>
</comment>
<accession>A0A2G5VAD8</accession>
<dbReference type="GO" id="GO:0016020">
    <property type="term" value="C:membrane"/>
    <property type="evidence" value="ECO:0007669"/>
    <property type="project" value="UniProtKB-SubCell"/>
</dbReference>
<feature type="transmembrane region" description="Helical" evidence="5">
    <location>
        <begin position="38"/>
        <end position="54"/>
    </location>
</feature>
<protein>
    <recommendedName>
        <fullName evidence="6">G-protein coupled receptors family 1 profile domain-containing protein</fullName>
    </recommendedName>
</protein>
<dbReference type="PROSITE" id="PS50262">
    <property type="entry name" value="G_PROTEIN_RECEP_F1_2"/>
    <property type="match status" value="1"/>
</dbReference>
<proteinExistence type="predicted"/>
<dbReference type="Pfam" id="PF10324">
    <property type="entry name" value="7TM_GPCR_Srw"/>
    <property type="match status" value="1"/>
</dbReference>
<evidence type="ECO:0000256" key="5">
    <source>
        <dbReference type="SAM" id="Phobius"/>
    </source>
</evidence>
<dbReference type="STRING" id="1611254.A0A2G5VAD8"/>
<dbReference type="Proteomes" id="UP000230233">
    <property type="component" value="Chromosome II"/>
</dbReference>
<evidence type="ECO:0000256" key="4">
    <source>
        <dbReference type="ARBA" id="ARBA00023136"/>
    </source>
</evidence>
<reference evidence="8" key="1">
    <citation type="submission" date="2017-10" db="EMBL/GenBank/DDBJ databases">
        <title>Rapid genome shrinkage in a self-fertile nematode reveals novel sperm competition proteins.</title>
        <authorList>
            <person name="Yin D."/>
            <person name="Schwarz E.M."/>
            <person name="Thomas C.G."/>
            <person name="Felde R.L."/>
            <person name="Korf I.F."/>
            <person name="Cutter A.D."/>
            <person name="Schartner C.M."/>
            <person name="Ralston E.J."/>
            <person name="Meyer B.J."/>
            <person name="Haag E.S."/>
        </authorList>
    </citation>
    <scope>NUCLEOTIDE SEQUENCE [LARGE SCALE GENOMIC DNA]</scope>
    <source>
        <strain evidence="8">JU1422</strain>
    </source>
</reference>
<feature type="transmembrane region" description="Helical" evidence="5">
    <location>
        <begin position="96"/>
        <end position="116"/>
    </location>
</feature>
<name>A0A2G5VAD8_9PELO</name>
<feature type="transmembrane region" description="Helical" evidence="5">
    <location>
        <begin position="6"/>
        <end position="26"/>
    </location>
</feature>
<dbReference type="PANTHER" id="PTHR22751">
    <property type="entry name" value="G-PROTEIN COUPLED RECEPTOR-RELATED"/>
    <property type="match status" value="1"/>
</dbReference>
<evidence type="ECO:0000313" key="8">
    <source>
        <dbReference type="Proteomes" id="UP000230233"/>
    </source>
</evidence>
<organism evidence="7 8">
    <name type="scientific">Caenorhabditis nigoni</name>
    <dbReference type="NCBI Taxonomy" id="1611254"/>
    <lineage>
        <taxon>Eukaryota</taxon>
        <taxon>Metazoa</taxon>
        <taxon>Ecdysozoa</taxon>
        <taxon>Nematoda</taxon>
        <taxon>Chromadorea</taxon>
        <taxon>Rhabditida</taxon>
        <taxon>Rhabditina</taxon>
        <taxon>Rhabditomorpha</taxon>
        <taxon>Rhabditoidea</taxon>
        <taxon>Rhabditidae</taxon>
        <taxon>Peloderinae</taxon>
        <taxon>Caenorhabditis</taxon>
    </lineage>
</organism>
<gene>
    <name evidence="7" type="primary">Cnig_chr_II.g7458</name>
    <name evidence="7" type="ORF">B9Z55_007458</name>
</gene>
<keyword evidence="2 5" id="KW-0812">Transmembrane</keyword>
<dbReference type="EMBL" id="PDUG01000002">
    <property type="protein sequence ID" value="PIC48516.1"/>
    <property type="molecule type" value="Genomic_DNA"/>
</dbReference>
<comment type="subcellular location">
    <subcellularLocation>
        <location evidence="1">Membrane</location>
    </subcellularLocation>
</comment>
<dbReference type="AlphaFoldDB" id="A0A2G5VAD8"/>
<evidence type="ECO:0000256" key="3">
    <source>
        <dbReference type="ARBA" id="ARBA00022989"/>
    </source>
</evidence>
<feature type="domain" description="G-protein coupled receptors family 1 profile" evidence="6">
    <location>
        <begin position="1"/>
        <end position="246"/>
    </location>
</feature>
<sequence length="246" mass="28470">MRTSSTNIILLAIAISNLVYMAYHIMDWMKKAYENTKTCVLPDSYAYVLFNWIYNVLQDDARRCDAFMGLAMASIRTCVLKFPVRSRTAASVSFGWKNCLIALLFSSIFSLAYLLAQQIVLVDYTEFEECYEQFPNETFFEVYTTMPSTLAELNGFLYFKLYMVLNAIFSKIIPAVLFPILTILLIVELRKIEESRNRMFSNSNQNKNSATTKFVIFNTIAYVISAFPTGMFYLIYSFFSEWCLDV</sequence>
<evidence type="ECO:0000256" key="1">
    <source>
        <dbReference type="ARBA" id="ARBA00004370"/>
    </source>
</evidence>
<keyword evidence="4 5" id="KW-0472">Membrane</keyword>
<dbReference type="InterPro" id="IPR017452">
    <property type="entry name" value="GPCR_Rhodpsn_7TM"/>
</dbReference>
<dbReference type="InterPro" id="IPR019427">
    <property type="entry name" value="7TM_GPCR_serpentine_rcpt_Srw"/>
</dbReference>